<accession>A0A212FIU3</accession>
<dbReference type="SUPFAM" id="SSF53383">
    <property type="entry name" value="PLP-dependent transferases"/>
    <property type="match status" value="1"/>
</dbReference>
<dbReference type="InterPro" id="IPR050859">
    <property type="entry name" value="Class-I_PLP-dep_aminotransf"/>
</dbReference>
<evidence type="ECO:0000259" key="5">
    <source>
        <dbReference type="Pfam" id="PF00155"/>
    </source>
</evidence>
<dbReference type="KEGG" id="dpl:KGM_212651"/>
<dbReference type="InterPro" id="IPR015424">
    <property type="entry name" value="PyrdxlP-dep_Trfase"/>
</dbReference>
<evidence type="ECO:0000256" key="1">
    <source>
        <dbReference type="ARBA" id="ARBA00001933"/>
    </source>
</evidence>
<dbReference type="Pfam" id="PF00155">
    <property type="entry name" value="Aminotran_1_2"/>
    <property type="match status" value="1"/>
</dbReference>
<name>A0A212FIU3_DANPL</name>
<evidence type="ECO:0000256" key="2">
    <source>
        <dbReference type="ARBA" id="ARBA00022576"/>
    </source>
</evidence>
<dbReference type="EMBL" id="AGBW02008333">
    <property type="protein sequence ID" value="OWR53641.1"/>
    <property type="molecule type" value="Genomic_DNA"/>
</dbReference>
<feature type="domain" description="Aminotransferase class I/classII large" evidence="5">
    <location>
        <begin position="99"/>
        <end position="428"/>
    </location>
</feature>
<gene>
    <name evidence="6" type="ORF">KGM_212651</name>
</gene>
<dbReference type="PANTHER" id="PTHR42790">
    <property type="entry name" value="AMINOTRANSFERASE"/>
    <property type="match status" value="1"/>
</dbReference>
<evidence type="ECO:0000313" key="6">
    <source>
        <dbReference type="EMBL" id="OWR53641.1"/>
    </source>
</evidence>
<keyword evidence="4" id="KW-0663">Pyridoxal phosphate</keyword>
<dbReference type="GO" id="GO:0016212">
    <property type="term" value="F:kynurenine-oxoglutarate transaminase activity"/>
    <property type="evidence" value="ECO:0007669"/>
    <property type="project" value="TreeGrafter"/>
</dbReference>
<evidence type="ECO:0000256" key="4">
    <source>
        <dbReference type="ARBA" id="ARBA00022898"/>
    </source>
</evidence>
<dbReference type="InterPro" id="IPR004839">
    <property type="entry name" value="Aminotransferase_I/II_large"/>
</dbReference>
<dbReference type="Proteomes" id="UP000007151">
    <property type="component" value="Unassembled WGS sequence"/>
</dbReference>
<proteinExistence type="predicted"/>
<keyword evidence="2 6" id="KW-0032">Aminotransferase</keyword>
<dbReference type="CDD" id="cd00609">
    <property type="entry name" value="AAT_like"/>
    <property type="match status" value="1"/>
</dbReference>
<dbReference type="AlphaFoldDB" id="A0A212FIU3"/>
<organism evidence="6 7">
    <name type="scientific">Danaus plexippus plexippus</name>
    <dbReference type="NCBI Taxonomy" id="278856"/>
    <lineage>
        <taxon>Eukaryota</taxon>
        <taxon>Metazoa</taxon>
        <taxon>Ecdysozoa</taxon>
        <taxon>Arthropoda</taxon>
        <taxon>Hexapoda</taxon>
        <taxon>Insecta</taxon>
        <taxon>Pterygota</taxon>
        <taxon>Neoptera</taxon>
        <taxon>Endopterygota</taxon>
        <taxon>Lepidoptera</taxon>
        <taxon>Glossata</taxon>
        <taxon>Ditrysia</taxon>
        <taxon>Papilionoidea</taxon>
        <taxon>Nymphalidae</taxon>
        <taxon>Danainae</taxon>
        <taxon>Danaini</taxon>
        <taxon>Danaina</taxon>
        <taxon>Danaus</taxon>
        <taxon>Danaus</taxon>
    </lineage>
</organism>
<dbReference type="Gene3D" id="3.40.640.10">
    <property type="entry name" value="Type I PLP-dependent aspartate aminotransferase-like (Major domain)"/>
    <property type="match status" value="1"/>
</dbReference>
<keyword evidence="3" id="KW-0808">Transferase</keyword>
<dbReference type="FunCoup" id="A0A212FIU3">
    <property type="interactions" value="14"/>
</dbReference>
<dbReference type="PANTHER" id="PTHR42790:SF19">
    <property type="entry name" value="KYNURENINE_ALPHA-AMINOADIPATE AMINOTRANSFERASE, MITOCHONDRIAL"/>
    <property type="match status" value="1"/>
</dbReference>
<dbReference type="STRING" id="278856.A0A212FIU3"/>
<reference evidence="6 7" key="1">
    <citation type="journal article" date="2011" name="Cell">
        <title>The monarch butterfly genome yields insights into long-distance migration.</title>
        <authorList>
            <person name="Zhan S."/>
            <person name="Merlin C."/>
            <person name="Boore J.L."/>
            <person name="Reppert S.M."/>
        </authorList>
    </citation>
    <scope>NUCLEOTIDE SEQUENCE [LARGE SCALE GENOMIC DNA]</scope>
    <source>
        <strain evidence="6">F-2</strain>
    </source>
</reference>
<comment type="cofactor">
    <cofactor evidence="1">
        <name>pyridoxal 5'-phosphate</name>
        <dbReference type="ChEBI" id="CHEBI:597326"/>
    </cofactor>
</comment>
<dbReference type="InParanoid" id="A0A212FIU3"/>
<keyword evidence="7" id="KW-1185">Reference proteome</keyword>
<protein>
    <submittedName>
        <fullName evidence="6">Kynurenine/alpha-aminoadipate aminotransferase mitochondrial</fullName>
    </submittedName>
</protein>
<evidence type="ECO:0000256" key="3">
    <source>
        <dbReference type="ARBA" id="ARBA00022679"/>
    </source>
</evidence>
<dbReference type="GO" id="GO:1901605">
    <property type="term" value="P:alpha-amino acid metabolic process"/>
    <property type="evidence" value="ECO:0007669"/>
    <property type="project" value="TreeGrafter"/>
</dbReference>
<dbReference type="eggNOG" id="KOG0634">
    <property type="taxonomic scope" value="Eukaryota"/>
</dbReference>
<dbReference type="GO" id="GO:0030170">
    <property type="term" value="F:pyridoxal phosphate binding"/>
    <property type="evidence" value="ECO:0007669"/>
    <property type="project" value="InterPro"/>
</dbReference>
<sequence length="446" mass="51797">MLNLFEKRTIMCGLRRYSEKAKNLYKFFCEEENEHQKYRTLDEKDYVKFLSKRALTFKPSDTRQLREGMPNEKTFPFTNLELTTRSGDKISIEGHQLDEALQYIPPRGLPCLHHELNKFQQELHRPPPLPRSLLLTNGAQHGIHLCTELLVDHGDPVMSTEYSYIGLHCILKPYNVEYIGIKEDKDGLIPEELESVLNTRMKQGLKMPRVLFVVPTVSNPAGFLLSENRKRKIYEIACKYNLIIVEDEVYMFLNYTDTVVPSFLSLDTTGRVMRIDSISKVVSAGLRVGWLTGPEPLIRYTEMASFSQMLHPCSLSQSIAYSLMTDRNRLTTHLLSTIKFYKKQKDCVNNALKKIEGLIEWEDPAGGYFHWVKIRGLEDVRNMVFNTAFKHGLMLEPGHNFSYDTEKPSPYIRLTFTRMNLEQLDDNVNTIRDIIIEEKKIQQKKC</sequence>
<evidence type="ECO:0000313" key="7">
    <source>
        <dbReference type="Proteomes" id="UP000007151"/>
    </source>
</evidence>
<comment type="caution">
    <text evidence="6">The sequence shown here is derived from an EMBL/GenBank/DDBJ whole genome shotgun (WGS) entry which is preliminary data.</text>
</comment>
<dbReference type="InterPro" id="IPR015421">
    <property type="entry name" value="PyrdxlP-dep_Trfase_major"/>
</dbReference>